<evidence type="ECO:0000313" key="3">
    <source>
        <dbReference type="EMBL" id="KAG9323302.1"/>
    </source>
</evidence>
<gene>
    <name evidence="3" type="ORF">KVV02_002281</name>
</gene>
<dbReference type="PROSITE" id="PS50181">
    <property type="entry name" value="FBOX"/>
    <property type="match status" value="1"/>
</dbReference>
<proteinExistence type="predicted"/>
<comment type="caution">
    <text evidence="3">The sequence shown here is derived from an EMBL/GenBank/DDBJ whole genome shotgun (WGS) entry which is preliminary data.</text>
</comment>
<dbReference type="Proteomes" id="UP000717515">
    <property type="component" value="Unassembled WGS sequence"/>
</dbReference>
<sequence length="471" mass="52533">MSPRLQVKFTDTTQQPSTSAQTKPHPATTACLHGLPNEIIFCLMDSLLPRDVVMLSQVSTRLRPLAIAHLASEWDIIIIDPPKEASAETSRGDPSQHGSHGFKCMSGFELFARMLLAEMCTRDIECPAWTDGKEVAQVALGYCKRILRRLYLLDPMNEHWTDDNISTCGTDHDTRMTSNCDTVASLNPYITSPWNLHVIARVMADLVCRGHCLPETAVLVLQLLTSLLDQDQFQYLLNAPDRNLTLQMPRIEDRVSVGQLCFQYLVPNILALLKPPVPIACMPTIVPAQTHHTEPDSSNLDNVQMRRRDAASRLQPHVLPCRLSAHPIHSATTDHPKHLTSNVLASQQSLLLPLRVRSIAHLTRVLCFLPLLGRHVNVLPTSTFIETFLDRSKGDLPIDRAAVIVYGFMCVLDLDSGKANLAADSYKIFERSMPTQGVVQAEEMVRVVERHRLLMRGLLLSSPTFSAARLS</sequence>
<dbReference type="AlphaFoldDB" id="A0A9P8CXH5"/>
<feature type="region of interest" description="Disordered" evidence="1">
    <location>
        <begin position="1"/>
        <end position="26"/>
    </location>
</feature>
<feature type="compositionally biased region" description="Polar residues" evidence="1">
    <location>
        <begin position="9"/>
        <end position="22"/>
    </location>
</feature>
<dbReference type="EMBL" id="JAIFTL010000107">
    <property type="protein sequence ID" value="KAG9323302.1"/>
    <property type="molecule type" value="Genomic_DNA"/>
</dbReference>
<evidence type="ECO:0000256" key="1">
    <source>
        <dbReference type="SAM" id="MobiDB-lite"/>
    </source>
</evidence>
<accession>A0A9P8CXH5</accession>
<dbReference type="SUPFAM" id="SSF81383">
    <property type="entry name" value="F-box domain"/>
    <property type="match status" value="1"/>
</dbReference>
<name>A0A9P8CXH5_MORAP</name>
<reference evidence="3" key="1">
    <citation type="submission" date="2021-07" db="EMBL/GenBank/DDBJ databases">
        <title>Draft genome of Mortierella alpina, strain LL118, isolated from an aspen leaf litter sample.</title>
        <authorList>
            <person name="Yang S."/>
            <person name="Vinatzer B.A."/>
        </authorList>
    </citation>
    <scope>NUCLEOTIDE SEQUENCE</scope>
    <source>
        <strain evidence="3">LL118</strain>
    </source>
</reference>
<feature type="domain" description="F-box" evidence="2">
    <location>
        <begin position="29"/>
        <end position="77"/>
    </location>
</feature>
<dbReference type="InterPro" id="IPR036047">
    <property type="entry name" value="F-box-like_dom_sf"/>
</dbReference>
<dbReference type="InterPro" id="IPR001810">
    <property type="entry name" value="F-box_dom"/>
</dbReference>
<protein>
    <recommendedName>
        <fullName evidence="2">F-box domain-containing protein</fullName>
    </recommendedName>
</protein>
<organism evidence="3 4">
    <name type="scientific">Mortierella alpina</name>
    <name type="common">Oleaginous fungus</name>
    <name type="synonym">Mortierella renispora</name>
    <dbReference type="NCBI Taxonomy" id="64518"/>
    <lineage>
        <taxon>Eukaryota</taxon>
        <taxon>Fungi</taxon>
        <taxon>Fungi incertae sedis</taxon>
        <taxon>Mucoromycota</taxon>
        <taxon>Mortierellomycotina</taxon>
        <taxon>Mortierellomycetes</taxon>
        <taxon>Mortierellales</taxon>
        <taxon>Mortierellaceae</taxon>
        <taxon>Mortierella</taxon>
    </lineage>
</organism>
<evidence type="ECO:0000259" key="2">
    <source>
        <dbReference type="PROSITE" id="PS50181"/>
    </source>
</evidence>
<evidence type="ECO:0000313" key="4">
    <source>
        <dbReference type="Proteomes" id="UP000717515"/>
    </source>
</evidence>